<dbReference type="HOGENOM" id="CLU_002678_17_1_1"/>
<feature type="domain" description="C2H2-type" evidence="9">
    <location>
        <begin position="257"/>
        <end position="284"/>
    </location>
</feature>
<evidence type="ECO:0000256" key="7">
    <source>
        <dbReference type="PROSITE-ProRule" id="PRU00042"/>
    </source>
</evidence>
<dbReference type="InterPro" id="IPR013087">
    <property type="entry name" value="Znf_C2H2_type"/>
</dbReference>
<dbReference type="Proteomes" id="UP000005207">
    <property type="component" value="Unplaced"/>
</dbReference>
<evidence type="ECO:0000256" key="4">
    <source>
        <dbReference type="ARBA" id="ARBA00022771"/>
    </source>
</evidence>
<accession>I3KS80</accession>
<keyword evidence="2" id="KW-0479">Metal-binding</keyword>
<reference evidence="10" key="1">
    <citation type="submission" date="2025-08" db="UniProtKB">
        <authorList>
            <consortium name="Ensembl"/>
        </authorList>
    </citation>
    <scope>IDENTIFICATION</scope>
</reference>
<evidence type="ECO:0000256" key="2">
    <source>
        <dbReference type="ARBA" id="ARBA00022723"/>
    </source>
</evidence>
<dbReference type="InterPro" id="IPR050331">
    <property type="entry name" value="Zinc_finger"/>
</dbReference>
<organism evidence="10 11">
    <name type="scientific">Oreochromis niloticus</name>
    <name type="common">Nile tilapia</name>
    <name type="synonym">Tilapia nilotica</name>
    <dbReference type="NCBI Taxonomy" id="8128"/>
    <lineage>
        <taxon>Eukaryota</taxon>
        <taxon>Metazoa</taxon>
        <taxon>Chordata</taxon>
        <taxon>Craniata</taxon>
        <taxon>Vertebrata</taxon>
        <taxon>Euteleostomi</taxon>
        <taxon>Actinopterygii</taxon>
        <taxon>Neopterygii</taxon>
        <taxon>Teleostei</taxon>
        <taxon>Neoteleostei</taxon>
        <taxon>Acanthomorphata</taxon>
        <taxon>Ovalentaria</taxon>
        <taxon>Cichlomorphae</taxon>
        <taxon>Cichliformes</taxon>
        <taxon>Cichlidae</taxon>
        <taxon>African cichlids</taxon>
        <taxon>Pseudocrenilabrinae</taxon>
        <taxon>Oreochromini</taxon>
        <taxon>Oreochromis</taxon>
    </lineage>
</organism>
<dbReference type="FunFam" id="3.30.160.60:FF:002343">
    <property type="entry name" value="Zinc finger protein 33A"/>
    <property type="match status" value="1"/>
</dbReference>
<reference evidence="10" key="2">
    <citation type="submission" date="2025-09" db="UniProtKB">
        <authorList>
            <consortium name="Ensembl"/>
        </authorList>
    </citation>
    <scope>IDENTIFICATION</scope>
</reference>
<dbReference type="GO" id="GO:0005634">
    <property type="term" value="C:nucleus"/>
    <property type="evidence" value="ECO:0007669"/>
    <property type="project" value="UniProtKB-SubCell"/>
</dbReference>
<feature type="domain" description="C2H2-type" evidence="9">
    <location>
        <begin position="341"/>
        <end position="368"/>
    </location>
</feature>
<evidence type="ECO:0000256" key="1">
    <source>
        <dbReference type="ARBA" id="ARBA00004123"/>
    </source>
</evidence>
<evidence type="ECO:0000256" key="8">
    <source>
        <dbReference type="SAM" id="MobiDB-lite"/>
    </source>
</evidence>
<feature type="domain" description="C2H2-type" evidence="9">
    <location>
        <begin position="285"/>
        <end position="312"/>
    </location>
</feature>
<dbReference type="FunFam" id="3.30.160.60:FF:000100">
    <property type="entry name" value="Zinc finger 45-like"/>
    <property type="match status" value="1"/>
</dbReference>
<feature type="domain" description="C2H2-type" evidence="9">
    <location>
        <begin position="313"/>
        <end position="340"/>
    </location>
</feature>
<dbReference type="Gene3D" id="3.30.160.60">
    <property type="entry name" value="Classic Zinc Finger"/>
    <property type="match status" value="5"/>
</dbReference>
<feature type="compositionally biased region" description="Polar residues" evidence="8">
    <location>
        <begin position="135"/>
        <end position="145"/>
    </location>
</feature>
<dbReference type="eggNOG" id="KOG1721">
    <property type="taxonomic scope" value="Eukaryota"/>
</dbReference>
<dbReference type="Ensembl" id="ENSONIT00000023997.2">
    <property type="protein sequence ID" value="ENSONIP00000023976.2"/>
    <property type="gene ID" value="ENSONIG00000034584.1"/>
</dbReference>
<dbReference type="Pfam" id="PF00096">
    <property type="entry name" value="zf-C2H2"/>
    <property type="match status" value="4"/>
</dbReference>
<keyword evidence="5" id="KW-0862">Zinc</keyword>
<dbReference type="PANTHER" id="PTHR16515:SF49">
    <property type="entry name" value="GASTRULA ZINC FINGER PROTEIN XLCGF49.1-LIKE-RELATED"/>
    <property type="match status" value="1"/>
</dbReference>
<comment type="subcellular location">
    <subcellularLocation>
        <location evidence="1">Nucleus</location>
    </subcellularLocation>
</comment>
<dbReference type="FunFam" id="3.30.160.60:FF:002239">
    <property type="entry name" value="Zinc finger protein 226"/>
    <property type="match status" value="1"/>
</dbReference>
<dbReference type="GO" id="GO:0008270">
    <property type="term" value="F:zinc ion binding"/>
    <property type="evidence" value="ECO:0007669"/>
    <property type="project" value="UniProtKB-KW"/>
</dbReference>
<evidence type="ECO:0000313" key="10">
    <source>
        <dbReference type="Ensembl" id="ENSONIP00000023976.2"/>
    </source>
</evidence>
<dbReference type="SMART" id="SM00355">
    <property type="entry name" value="ZnF_C2H2"/>
    <property type="match status" value="5"/>
</dbReference>
<keyword evidence="3" id="KW-0677">Repeat</keyword>
<dbReference type="GeneTree" id="ENSGT00950000182774"/>
<dbReference type="AlphaFoldDB" id="I3KS80"/>
<evidence type="ECO:0000313" key="11">
    <source>
        <dbReference type="Proteomes" id="UP000005207"/>
    </source>
</evidence>
<protein>
    <recommendedName>
        <fullName evidence="9">C2H2-type domain-containing protein</fullName>
    </recommendedName>
</protein>
<evidence type="ECO:0000256" key="6">
    <source>
        <dbReference type="ARBA" id="ARBA00023242"/>
    </source>
</evidence>
<feature type="region of interest" description="Disordered" evidence="8">
    <location>
        <begin position="127"/>
        <end position="180"/>
    </location>
</feature>
<dbReference type="PROSITE" id="PS50157">
    <property type="entry name" value="ZINC_FINGER_C2H2_2"/>
    <property type="match status" value="5"/>
</dbReference>
<dbReference type="PANTHER" id="PTHR16515">
    <property type="entry name" value="PR DOMAIN ZINC FINGER PROTEIN"/>
    <property type="match status" value="1"/>
</dbReference>
<keyword evidence="6" id="KW-0539">Nucleus</keyword>
<evidence type="ECO:0000256" key="3">
    <source>
        <dbReference type="ARBA" id="ARBA00022737"/>
    </source>
</evidence>
<keyword evidence="11" id="KW-1185">Reference proteome</keyword>
<name>I3KS80_ORENI</name>
<evidence type="ECO:0000256" key="5">
    <source>
        <dbReference type="ARBA" id="ARBA00022833"/>
    </source>
</evidence>
<dbReference type="GO" id="GO:0043565">
    <property type="term" value="F:sequence-specific DNA binding"/>
    <property type="evidence" value="ECO:0007669"/>
    <property type="project" value="UniProtKB-ARBA"/>
</dbReference>
<sequence>MIKHCFYSRLKREYNHKLAKDFHSSQYSFIVSSNFYHIPRILQGYNCLYNTLTPCVWLFSAEVQQLLEMKEDHPEWGLGLDQQDRESLQIKEEQEELWTNQEGEQHNGLKVTDVTTFPFTIVTVKSEDDDKEKSQSLQLHQSQTEDNNEMEPLTSSPAKQVKTEPDEEDCGGPESKGNLDTHIYLQPKTDVKASDSSETEGAFNTLKKSFSCSECDKEFLQKQSLQKHITYHTKEKPLGCNVCEATFRQLHTDEKLFGCDICGQRFNQKAHLKTHFRVHTGEKPFGCNVCEKRFGNQSNFNRHTRVHAREKPFSCGVFGEGFRHHCSLKTHQRVHTGEKPFGCGVCSKRFSNPGDLKRHQSVHTVEKQFILCYI</sequence>
<keyword evidence="4 7" id="KW-0863">Zinc-finger</keyword>
<dbReference type="FunFam" id="3.30.160.60:FF:000446">
    <property type="entry name" value="Zinc finger protein"/>
    <property type="match status" value="1"/>
</dbReference>
<dbReference type="FunFam" id="3.30.160.60:FF:000557">
    <property type="entry name" value="zinc finger and SCAN domain-containing protein 29"/>
    <property type="match status" value="1"/>
</dbReference>
<dbReference type="InterPro" id="IPR036236">
    <property type="entry name" value="Znf_C2H2_sf"/>
</dbReference>
<feature type="domain" description="C2H2-type" evidence="9">
    <location>
        <begin position="210"/>
        <end position="237"/>
    </location>
</feature>
<dbReference type="SUPFAM" id="SSF57667">
    <property type="entry name" value="beta-beta-alpha zinc fingers"/>
    <property type="match status" value="3"/>
</dbReference>
<evidence type="ECO:0000259" key="9">
    <source>
        <dbReference type="PROSITE" id="PS50157"/>
    </source>
</evidence>
<dbReference type="PROSITE" id="PS00028">
    <property type="entry name" value="ZINC_FINGER_C2H2_1"/>
    <property type="match status" value="4"/>
</dbReference>
<dbReference type="GO" id="GO:0045892">
    <property type="term" value="P:negative regulation of DNA-templated transcription"/>
    <property type="evidence" value="ECO:0007669"/>
    <property type="project" value="UniProtKB-ARBA"/>
</dbReference>
<proteinExistence type="predicted"/>